<dbReference type="EMBL" id="MCFL01000015">
    <property type="protein sequence ID" value="ORZ36898.1"/>
    <property type="molecule type" value="Genomic_DNA"/>
</dbReference>
<proteinExistence type="predicted"/>
<evidence type="ECO:0000313" key="2">
    <source>
        <dbReference type="Proteomes" id="UP000193411"/>
    </source>
</evidence>
<organism evidence="1 2">
    <name type="scientific">Catenaria anguillulae PL171</name>
    <dbReference type="NCBI Taxonomy" id="765915"/>
    <lineage>
        <taxon>Eukaryota</taxon>
        <taxon>Fungi</taxon>
        <taxon>Fungi incertae sedis</taxon>
        <taxon>Blastocladiomycota</taxon>
        <taxon>Blastocladiomycetes</taxon>
        <taxon>Blastocladiales</taxon>
        <taxon>Catenariaceae</taxon>
        <taxon>Catenaria</taxon>
    </lineage>
</organism>
<dbReference type="AlphaFoldDB" id="A0A1Y2HQL7"/>
<dbReference type="OrthoDB" id="10677255at2759"/>
<comment type="caution">
    <text evidence="1">The sequence shown here is derived from an EMBL/GenBank/DDBJ whole genome shotgun (WGS) entry which is preliminary data.</text>
</comment>
<sequence>MPVQSQDHCMEPFLPFDIIDLVIDHLAKEATRQRPLLDDDELATYKIYLTTLLRLGASCQTLQRSSRRALWRSVDLDVSPRQPSASNNAGGTECGPADLIHISAVFPFDLSLPLWSISPSSNPDAPEPVMVATSSAFSLPVDHVRKLSVLVYSSSRRGVNWQFKTLMSLLRLFPGPLRSVHIHGVTLPNSALALILSHLSAHLVTFTLSQHGKVLFDQSDPSDQFNDWVYNLNHITLPMLERMYFEAWLSLPDEHTSSNVQVKSLPIMPAATTVNVKARTVSCDLACSAAHANMFFWVKRWSPHSNPAPTLDSCRLRHLGVFVEKDPFPFALLPPAALAAIQHLHIKAVVLSLAAPFAHFPVSSSMPGLRTLTLTNFYATSLAHVPWSRLSNLEALTLAADAENLDPAALDCNGYAFGTLPLGGGGQIQVDVELPYLRTLSVSHVQLVYSRSTKLKFHCPRLTRLVAGDKHLPEIVPESVLAQVSVEEVYSS</sequence>
<keyword evidence="2" id="KW-1185">Reference proteome</keyword>
<protein>
    <submittedName>
        <fullName evidence="1">Uncharacterized protein</fullName>
    </submittedName>
</protein>
<name>A0A1Y2HQL7_9FUNG</name>
<reference evidence="1 2" key="1">
    <citation type="submission" date="2016-07" db="EMBL/GenBank/DDBJ databases">
        <title>Pervasive Adenine N6-methylation of Active Genes in Fungi.</title>
        <authorList>
            <consortium name="DOE Joint Genome Institute"/>
            <person name="Mondo S.J."/>
            <person name="Dannebaum R.O."/>
            <person name="Kuo R.C."/>
            <person name="Labutti K."/>
            <person name="Haridas S."/>
            <person name="Kuo A."/>
            <person name="Salamov A."/>
            <person name="Ahrendt S.R."/>
            <person name="Lipzen A."/>
            <person name="Sullivan W."/>
            <person name="Andreopoulos W.B."/>
            <person name="Clum A."/>
            <person name="Lindquist E."/>
            <person name="Daum C."/>
            <person name="Ramamoorthy G.K."/>
            <person name="Gryganskyi A."/>
            <person name="Culley D."/>
            <person name="Magnuson J.K."/>
            <person name="James T.Y."/>
            <person name="O'Malley M.A."/>
            <person name="Stajich J.E."/>
            <person name="Spatafora J.W."/>
            <person name="Visel A."/>
            <person name="Grigoriev I.V."/>
        </authorList>
    </citation>
    <scope>NUCLEOTIDE SEQUENCE [LARGE SCALE GENOMIC DNA]</scope>
    <source>
        <strain evidence="1 2">PL171</strain>
    </source>
</reference>
<dbReference type="Proteomes" id="UP000193411">
    <property type="component" value="Unassembled WGS sequence"/>
</dbReference>
<accession>A0A1Y2HQL7</accession>
<gene>
    <name evidence="1" type="ORF">BCR44DRAFT_39771</name>
</gene>
<evidence type="ECO:0000313" key="1">
    <source>
        <dbReference type="EMBL" id="ORZ36898.1"/>
    </source>
</evidence>